<dbReference type="InterPro" id="IPR000771">
    <property type="entry name" value="FBA_II"/>
</dbReference>
<dbReference type="Gene3D" id="3.20.20.70">
    <property type="entry name" value="Aldolase class I"/>
    <property type="match status" value="1"/>
</dbReference>
<proteinExistence type="predicted"/>
<dbReference type="InterPro" id="IPR013785">
    <property type="entry name" value="Aldolase_TIM"/>
</dbReference>
<dbReference type="GO" id="GO:0008270">
    <property type="term" value="F:zinc ion binding"/>
    <property type="evidence" value="ECO:0007669"/>
    <property type="project" value="InterPro"/>
</dbReference>
<dbReference type="GO" id="GO:0005975">
    <property type="term" value="P:carbohydrate metabolic process"/>
    <property type="evidence" value="ECO:0007669"/>
    <property type="project" value="InterPro"/>
</dbReference>
<dbReference type="Pfam" id="PF01116">
    <property type="entry name" value="F_bP_aldolase"/>
    <property type="match status" value="1"/>
</dbReference>
<dbReference type="EMBL" id="UGDC01000003">
    <property type="protein sequence ID" value="STJ80266.1"/>
    <property type="molecule type" value="Genomic_DNA"/>
</dbReference>
<dbReference type="AlphaFoldDB" id="A0A376Y787"/>
<reference evidence="1 2" key="1">
    <citation type="submission" date="2018-06" db="EMBL/GenBank/DDBJ databases">
        <authorList>
            <consortium name="Pathogen Informatics"/>
            <person name="Doyle S."/>
        </authorList>
    </citation>
    <scope>NUCLEOTIDE SEQUENCE [LARGE SCALE GENOMIC DNA]</scope>
    <source>
        <strain evidence="1 2">NCTC9117</strain>
    </source>
</reference>
<evidence type="ECO:0000313" key="2">
    <source>
        <dbReference type="Proteomes" id="UP000254785"/>
    </source>
</evidence>
<dbReference type="GO" id="GO:0016832">
    <property type="term" value="F:aldehyde-lyase activity"/>
    <property type="evidence" value="ECO:0007669"/>
    <property type="project" value="InterPro"/>
</dbReference>
<name>A0A376Y787_ECOLX</name>
<dbReference type="SUPFAM" id="SSF51569">
    <property type="entry name" value="Aldolase"/>
    <property type="match status" value="1"/>
</dbReference>
<organism evidence="1 2">
    <name type="scientific">Escherichia coli</name>
    <dbReference type="NCBI Taxonomy" id="562"/>
    <lineage>
        <taxon>Bacteria</taxon>
        <taxon>Pseudomonadati</taxon>
        <taxon>Pseudomonadota</taxon>
        <taxon>Gammaproteobacteria</taxon>
        <taxon>Enterobacterales</taxon>
        <taxon>Enterobacteriaceae</taxon>
        <taxon>Escherichia</taxon>
    </lineage>
</organism>
<evidence type="ECO:0000313" key="1">
    <source>
        <dbReference type="EMBL" id="STJ80266.1"/>
    </source>
</evidence>
<gene>
    <name evidence="1" type="ORF">NCTC9117_02881</name>
</gene>
<sequence>MLADIRYWENDATNKHYAIAHFNVWNAEILMGVIDAAEEAKSPVIFLLVQVLSATPHLKISLT</sequence>
<dbReference type="Proteomes" id="UP000254785">
    <property type="component" value="Unassembled WGS sequence"/>
</dbReference>
<protein>
    <submittedName>
        <fullName evidence="1">Putative sugar-bisphosphate aldolase</fullName>
    </submittedName>
</protein>
<accession>A0A376Y787</accession>